<gene>
    <name evidence="1" type="ORF">K488DRAFT_61537</name>
</gene>
<dbReference type="Proteomes" id="UP000814128">
    <property type="component" value="Unassembled WGS sequence"/>
</dbReference>
<comment type="caution">
    <text evidence="1">The sequence shown here is derived from an EMBL/GenBank/DDBJ whole genome shotgun (WGS) entry which is preliminary data.</text>
</comment>
<proteinExistence type="predicted"/>
<evidence type="ECO:0000313" key="2">
    <source>
        <dbReference type="Proteomes" id="UP000814128"/>
    </source>
</evidence>
<keyword evidence="2" id="KW-1185">Reference proteome</keyword>
<reference evidence="1" key="1">
    <citation type="submission" date="2021-02" db="EMBL/GenBank/DDBJ databases">
        <authorList>
            <consortium name="DOE Joint Genome Institute"/>
            <person name="Ahrendt S."/>
            <person name="Looney B.P."/>
            <person name="Miyauchi S."/>
            <person name="Morin E."/>
            <person name="Drula E."/>
            <person name="Courty P.E."/>
            <person name="Chicoki N."/>
            <person name="Fauchery L."/>
            <person name="Kohler A."/>
            <person name="Kuo A."/>
            <person name="Labutti K."/>
            <person name="Pangilinan J."/>
            <person name="Lipzen A."/>
            <person name="Riley R."/>
            <person name="Andreopoulos W."/>
            <person name="He G."/>
            <person name="Johnson J."/>
            <person name="Barry K.W."/>
            <person name="Grigoriev I.V."/>
            <person name="Nagy L."/>
            <person name="Hibbett D."/>
            <person name="Henrissat B."/>
            <person name="Matheny P.B."/>
            <person name="Labbe J."/>
            <person name="Martin F."/>
        </authorList>
    </citation>
    <scope>NUCLEOTIDE SEQUENCE</scope>
    <source>
        <strain evidence="1">EC-137</strain>
    </source>
</reference>
<dbReference type="EMBL" id="MU273902">
    <property type="protein sequence ID" value="KAI0027454.1"/>
    <property type="molecule type" value="Genomic_DNA"/>
</dbReference>
<sequence>MSDTRGTGFNLSMHWVVGHEGATWNEVTDARAKKAVQGYSSHCALLPSVLRVSTLRDILPASKSAVLQNHAAHLHRQWLAERQSSPRYSKLYALVPSLLHKGFLELVAT</sequence>
<accession>A0ACB8Q6P1</accession>
<protein>
    <submittedName>
        <fullName evidence="1">Uncharacterized protein</fullName>
    </submittedName>
</protein>
<reference evidence="1" key="2">
    <citation type="journal article" date="2022" name="New Phytol.">
        <title>Evolutionary transition to the ectomycorrhizal habit in the genomes of a hyperdiverse lineage of mushroom-forming fungi.</title>
        <authorList>
            <person name="Looney B."/>
            <person name="Miyauchi S."/>
            <person name="Morin E."/>
            <person name="Drula E."/>
            <person name="Courty P.E."/>
            <person name="Kohler A."/>
            <person name="Kuo A."/>
            <person name="LaButti K."/>
            <person name="Pangilinan J."/>
            <person name="Lipzen A."/>
            <person name="Riley R."/>
            <person name="Andreopoulos W."/>
            <person name="He G."/>
            <person name="Johnson J."/>
            <person name="Nolan M."/>
            <person name="Tritt A."/>
            <person name="Barry K.W."/>
            <person name="Grigoriev I.V."/>
            <person name="Nagy L.G."/>
            <person name="Hibbett D."/>
            <person name="Henrissat B."/>
            <person name="Matheny P.B."/>
            <person name="Labbe J."/>
            <person name="Martin F.M."/>
        </authorList>
    </citation>
    <scope>NUCLEOTIDE SEQUENCE</scope>
    <source>
        <strain evidence="1">EC-137</strain>
    </source>
</reference>
<name>A0ACB8Q6P1_9AGAM</name>
<evidence type="ECO:0000313" key="1">
    <source>
        <dbReference type="EMBL" id="KAI0027454.1"/>
    </source>
</evidence>
<organism evidence="1 2">
    <name type="scientific">Vararia minispora EC-137</name>
    <dbReference type="NCBI Taxonomy" id="1314806"/>
    <lineage>
        <taxon>Eukaryota</taxon>
        <taxon>Fungi</taxon>
        <taxon>Dikarya</taxon>
        <taxon>Basidiomycota</taxon>
        <taxon>Agaricomycotina</taxon>
        <taxon>Agaricomycetes</taxon>
        <taxon>Russulales</taxon>
        <taxon>Lachnocladiaceae</taxon>
        <taxon>Vararia</taxon>
    </lineage>
</organism>